<name>A0ABV8ESW1_9ACTN</name>
<proteinExistence type="predicted"/>
<dbReference type="Pfam" id="PF20703">
    <property type="entry name" value="nSTAND1"/>
    <property type="match status" value="1"/>
</dbReference>
<protein>
    <recommendedName>
        <fullName evidence="4">Novel STAND NTPase 1 domain-containing protein</fullName>
    </recommendedName>
</protein>
<gene>
    <name evidence="5" type="ORF">ACFOYY_04925</name>
</gene>
<dbReference type="SMART" id="SM00320">
    <property type="entry name" value="WD40"/>
    <property type="match status" value="13"/>
</dbReference>
<dbReference type="InterPro" id="IPR001680">
    <property type="entry name" value="WD40_rpt"/>
</dbReference>
<dbReference type="SUPFAM" id="SSF50978">
    <property type="entry name" value="WD40 repeat-like"/>
    <property type="match status" value="2"/>
</dbReference>
<dbReference type="InterPro" id="IPR015943">
    <property type="entry name" value="WD40/YVTN_repeat-like_dom_sf"/>
</dbReference>
<evidence type="ECO:0000259" key="4">
    <source>
        <dbReference type="Pfam" id="PF20703"/>
    </source>
</evidence>
<dbReference type="PANTHER" id="PTHR19848:SF8">
    <property type="entry name" value="F-BOX AND WD REPEAT DOMAIN CONTAINING 7"/>
    <property type="match status" value="1"/>
</dbReference>
<comment type="caution">
    <text evidence="5">The sequence shown here is derived from an EMBL/GenBank/DDBJ whole genome shotgun (WGS) entry which is preliminary data.</text>
</comment>
<dbReference type="EMBL" id="JBHSBC010000003">
    <property type="protein sequence ID" value="MFC3979452.1"/>
    <property type="molecule type" value="Genomic_DNA"/>
</dbReference>
<dbReference type="InterPro" id="IPR020472">
    <property type="entry name" value="WD40_PAC1"/>
</dbReference>
<dbReference type="CDD" id="cd00200">
    <property type="entry name" value="WD40"/>
    <property type="match status" value="2"/>
</dbReference>
<dbReference type="PROSITE" id="PS50294">
    <property type="entry name" value="WD_REPEATS_REGION"/>
    <property type="match status" value="10"/>
</dbReference>
<keyword evidence="6" id="KW-1185">Reference proteome</keyword>
<dbReference type="RefSeq" id="WP_386188200.1">
    <property type="nucleotide sequence ID" value="NZ_JBHSBC010000003.1"/>
</dbReference>
<feature type="repeat" description="WD" evidence="3">
    <location>
        <begin position="931"/>
        <end position="972"/>
    </location>
</feature>
<evidence type="ECO:0000313" key="6">
    <source>
        <dbReference type="Proteomes" id="UP001595698"/>
    </source>
</evidence>
<dbReference type="InterPro" id="IPR049052">
    <property type="entry name" value="nSTAND1"/>
</dbReference>
<evidence type="ECO:0000256" key="1">
    <source>
        <dbReference type="ARBA" id="ARBA00022574"/>
    </source>
</evidence>
<dbReference type="Proteomes" id="UP001595698">
    <property type="component" value="Unassembled WGS sequence"/>
</dbReference>
<evidence type="ECO:0000256" key="3">
    <source>
        <dbReference type="PROSITE-ProRule" id="PRU00221"/>
    </source>
</evidence>
<keyword evidence="2" id="KW-0677">Repeat</keyword>
<keyword evidence="1 3" id="KW-0853">WD repeat</keyword>
<accession>A0ABV8ESW1</accession>
<dbReference type="Gene3D" id="2.130.10.10">
    <property type="entry name" value="YVTN repeat-like/Quinoprotein amine dehydrogenase"/>
    <property type="match status" value="5"/>
</dbReference>
<dbReference type="InterPro" id="IPR027417">
    <property type="entry name" value="P-loop_NTPase"/>
</dbReference>
<feature type="repeat" description="WD" evidence="3">
    <location>
        <begin position="888"/>
        <end position="929"/>
    </location>
</feature>
<feature type="repeat" description="WD" evidence="3">
    <location>
        <begin position="1147"/>
        <end position="1179"/>
    </location>
</feature>
<feature type="repeat" description="WD" evidence="3">
    <location>
        <begin position="673"/>
        <end position="714"/>
    </location>
</feature>
<evidence type="ECO:0000256" key="2">
    <source>
        <dbReference type="ARBA" id="ARBA00022737"/>
    </source>
</evidence>
<dbReference type="InterPro" id="IPR019775">
    <property type="entry name" value="WD40_repeat_CS"/>
</dbReference>
<dbReference type="SUPFAM" id="SSF52540">
    <property type="entry name" value="P-loop containing nucleoside triphosphate hydrolases"/>
    <property type="match status" value="1"/>
</dbReference>
<feature type="domain" description="Novel STAND NTPase 1" evidence="4">
    <location>
        <begin position="103"/>
        <end position="490"/>
    </location>
</feature>
<evidence type="ECO:0000313" key="5">
    <source>
        <dbReference type="EMBL" id="MFC3979452.1"/>
    </source>
</evidence>
<dbReference type="InterPro" id="IPR036322">
    <property type="entry name" value="WD40_repeat_dom_sf"/>
</dbReference>
<feature type="repeat" description="WD" evidence="3">
    <location>
        <begin position="628"/>
        <end position="669"/>
    </location>
</feature>
<dbReference type="PRINTS" id="PR00320">
    <property type="entry name" value="GPROTEINBRPT"/>
</dbReference>
<feature type="repeat" description="WD" evidence="3">
    <location>
        <begin position="716"/>
        <end position="757"/>
    </location>
</feature>
<organism evidence="5 6">
    <name type="scientific">Streptosporangium jomthongense</name>
    <dbReference type="NCBI Taxonomy" id="1193683"/>
    <lineage>
        <taxon>Bacteria</taxon>
        <taxon>Bacillati</taxon>
        <taxon>Actinomycetota</taxon>
        <taxon>Actinomycetes</taxon>
        <taxon>Streptosporangiales</taxon>
        <taxon>Streptosporangiaceae</taxon>
        <taxon>Streptosporangium</taxon>
    </lineage>
</organism>
<dbReference type="PANTHER" id="PTHR19848">
    <property type="entry name" value="WD40 REPEAT PROTEIN"/>
    <property type="match status" value="1"/>
</dbReference>
<feature type="repeat" description="WD" evidence="3">
    <location>
        <begin position="974"/>
        <end position="1015"/>
    </location>
</feature>
<dbReference type="PROSITE" id="PS50082">
    <property type="entry name" value="WD_REPEATS_2"/>
    <property type="match status" value="10"/>
</dbReference>
<sequence>MPRAERPLDDNDSALTRFAADLRLLRAKSGGPPYRELASRAHYSAATLADAAAGRKLPSLAVTIAYVQACGGDVHEWEDRWKTVAAESAEGNTKAESDKKRNPYFGLTAFQTEDADWFFGRERLTEELMTCVREHRFLMVLGASGAGKSSLLRAGLLSAFGKEQKTASWPTLLFTPGPHPLDECAARLATLGHESAATLRKELDETPRALHLAVLQALTDRPADSELLVVVDQFEEVFALCRDADERARFIEALVTAARAANSRVRVVLGVRADFYARCAEHTDLLAALRESHLLVGAMNVEELRRAISRPAVQAGCVVESALLARLIADAAGQANVLPLVSHALRETWRRRRGNALTLSGYERAGGIHGAITATAEQLYANLSDAQAHQAQRILLRLINPGEQAADTRRPASYAELLPDTSPDAAEVLEQLAATRLVTLHEDTAELAHEALISSWPRLGEWIDQERELLRVQRHLTEAATGWQELGGDPGALYRGTRLSAARPLLAHPQDLTSLESAFLRASVEAADQAERATVRRRKLARLAVAALTVLSVLASAAAGVAITAARQADARGREVLARLVAKSSDELAATDPALAGLLAAASWHFTPTAEARYTMLTTLTGALDGVLNNPAGGVTTVAFSPDGGLLAAAGTDGSVQLWQVAARHLVATLPAGPARDSDVRTMAFSPDGRLLATAGAGEDVRLWDVAGRRLTATLSTGHTTAVALVVFSPDGTRLNTVGDSGNVQVWDVATRRPAVTLPATPAHGVTGVAFSPDGATFATSYVNETHVQSWDLATRRMNGPLFDGDVGPSPRVRFSADGATVATFGDNANVQLWNVATHGRVGHPLPTGYTSELAFSPNGATLAIVGKGEKRIQLWDAHTQSSIGVPLSGHTGPITDIAFSPDGGILASSSDDGTIRLWNTSARHENSVLLTGHTLDVTTVAFSPDSRLLASGGNDKTFRLWDVTARRPIGVPVTGSAGGIATLAFSPDGRLLAASGSDTSVHLWSAATRRPIGTLTPKGSQGAVNTLAFSPDGTKLATGNWYGATQLWDVTTHQPIGAPLLSHSGAVNTVAFSPDGRLLATGSWYGVVQLWNVATHQPIGTSLMGHGSSVNTVAFSPDGTTLASGGTDRTVRLWDVATRHPIGAPLMGHNGSVNTVAFSPDGTTLAGGGEDRTIRLWQERIPEDPSAEVCAVVGRSLTPQEWRQYIPGQPYQQVCP</sequence>
<feature type="repeat" description="WD" evidence="3">
    <location>
        <begin position="1061"/>
        <end position="1102"/>
    </location>
</feature>
<feature type="repeat" description="WD" evidence="3">
    <location>
        <begin position="1104"/>
        <end position="1145"/>
    </location>
</feature>
<feature type="repeat" description="WD" evidence="3">
    <location>
        <begin position="1018"/>
        <end position="1059"/>
    </location>
</feature>
<dbReference type="Pfam" id="PF00400">
    <property type="entry name" value="WD40"/>
    <property type="match status" value="11"/>
</dbReference>
<reference evidence="6" key="1">
    <citation type="journal article" date="2019" name="Int. J. Syst. Evol. Microbiol.">
        <title>The Global Catalogue of Microorganisms (GCM) 10K type strain sequencing project: providing services to taxonomists for standard genome sequencing and annotation.</title>
        <authorList>
            <consortium name="The Broad Institute Genomics Platform"/>
            <consortium name="The Broad Institute Genome Sequencing Center for Infectious Disease"/>
            <person name="Wu L."/>
            <person name="Ma J."/>
        </authorList>
    </citation>
    <scope>NUCLEOTIDE SEQUENCE [LARGE SCALE GENOMIC DNA]</scope>
    <source>
        <strain evidence="6">TBRC 7912</strain>
    </source>
</reference>
<dbReference type="PROSITE" id="PS00678">
    <property type="entry name" value="WD_REPEATS_1"/>
    <property type="match status" value="1"/>
</dbReference>